<dbReference type="PANTHER" id="PTHR33103">
    <property type="entry name" value="OS01G0153900 PROTEIN"/>
    <property type="match status" value="1"/>
</dbReference>
<name>A0A834TN46_9FABA</name>
<evidence type="ECO:0000313" key="2">
    <source>
        <dbReference type="Proteomes" id="UP000634136"/>
    </source>
</evidence>
<evidence type="ECO:0000313" key="1">
    <source>
        <dbReference type="EMBL" id="KAF7825583.1"/>
    </source>
</evidence>
<sequence length="466" mass="52009">MDSTVTPKQISLTLMVDRGRNRVLFAEAGKDFADVLLSFLTLPLGTIARLVSKGSNLKAVRFGCISSLYESVGNLDRKYFCTNTCKEMLLMTRNTMEAHCGNLKINIDDTVPTKYFICPKLNVESATIVILDDLSVIIDNSFASLDLLRSWGIKDAPKELTVNITQNEVLDLLKCALLSKASLTDLFLNKKKQYSVNNEVEDSYCLMNSEAVKDTKVKLKVKVTVKKSNGKVMYAKVENDFVDLLFSFLTLPVGTLEHILGGDSCLGWLSKLYTSVVDLNAKFFDSMDLKEMIINPEESMDLKQMLINPEVALHFKVTSKFLKVRKVTHPKYCCRTKSDRNGTSSSLTSAFKQYGCATSSSNDCKVRSRVKLVDHPKKFDEVGAFVKGVSMFMVTDDLVVKPFSLSSIVSYLNESNVDFDDLEERIIYVSVKEVMAILKASLNSSSALTTVLSPLFTSTKRIKVEK</sequence>
<comment type="caution">
    <text evidence="1">The sequence shown here is derived from an EMBL/GenBank/DDBJ whole genome shotgun (WGS) entry which is preliminary data.</text>
</comment>
<proteinExistence type="predicted"/>
<accession>A0A834TN46</accession>
<dbReference type="PANTHER" id="PTHR33103:SF27">
    <property type="entry name" value="OS04G0594700 PROTEIN"/>
    <property type="match status" value="1"/>
</dbReference>
<dbReference type="InterPro" id="IPR007750">
    <property type="entry name" value="DUF674"/>
</dbReference>
<dbReference type="EMBL" id="JAAIUW010000006">
    <property type="protein sequence ID" value="KAF7825583.1"/>
    <property type="molecule type" value="Genomic_DNA"/>
</dbReference>
<gene>
    <name evidence="1" type="ORF">G2W53_016747</name>
</gene>
<organism evidence="1 2">
    <name type="scientific">Senna tora</name>
    <dbReference type="NCBI Taxonomy" id="362788"/>
    <lineage>
        <taxon>Eukaryota</taxon>
        <taxon>Viridiplantae</taxon>
        <taxon>Streptophyta</taxon>
        <taxon>Embryophyta</taxon>
        <taxon>Tracheophyta</taxon>
        <taxon>Spermatophyta</taxon>
        <taxon>Magnoliopsida</taxon>
        <taxon>eudicotyledons</taxon>
        <taxon>Gunneridae</taxon>
        <taxon>Pentapetalae</taxon>
        <taxon>rosids</taxon>
        <taxon>fabids</taxon>
        <taxon>Fabales</taxon>
        <taxon>Fabaceae</taxon>
        <taxon>Caesalpinioideae</taxon>
        <taxon>Cassia clade</taxon>
        <taxon>Senna</taxon>
    </lineage>
</organism>
<reference evidence="1" key="1">
    <citation type="submission" date="2020-09" db="EMBL/GenBank/DDBJ databases">
        <title>Genome-Enabled Discovery of Anthraquinone Biosynthesis in Senna tora.</title>
        <authorList>
            <person name="Kang S.-H."/>
            <person name="Pandey R.P."/>
            <person name="Lee C.-M."/>
            <person name="Sim J.-S."/>
            <person name="Jeong J.-T."/>
            <person name="Choi B.-S."/>
            <person name="Jung M."/>
            <person name="Ginzburg D."/>
            <person name="Zhao K."/>
            <person name="Won S.Y."/>
            <person name="Oh T.-J."/>
            <person name="Yu Y."/>
            <person name="Kim N.-H."/>
            <person name="Lee O.R."/>
            <person name="Lee T.-H."/>
            <person name="Bashyal P."/>
            <person name="Kim T.-S."/>
            <person name="Lee W.-H."/>
            <person name="Kawkins C."/>
            <person name="Kim C.-K."/>
            <person name="Kim J.S."/>
            <person name="Ahn B.O."/>
            <person name="Rhee S.Y."/>
            <person name="Sohng J.K."/>
        </authorList>
    </citation>
    <scope>NUCLEOTIDE SEQUENCE</scope>
    <source>
        <tissue evidence="1">Leaf</tissue>
    </source>
</reference>
<keyword evidence="2" id="KW-1185">Reference proteome</keyword>
<dbReference type="Proteomes" id="UP000634136">
    <property type="component" value="Unassembled WGS sequence"/>
</dbReference>
<dbReference type="AlphaFoldDB" id="A0A834TN46"/>
<protein>
    <submittedName>
        <fullName evidence="1">DUF674 family protein</fullName>
    </submittedName>
</protein>
<dbReference type="OrthoDB" id="1277335at2759"/>
<dbReference type="Pfam" id="PF05056">
    <property type="entry name" value="DUF674"/>
    <property type="match status" value="2"/>
</dbReference>